<evidence type="ECO:0000313" key="1">
    <source>
        <dbReference type="EMBL" id="PIW18289.1"/>
    </source>
</evidence>
<comment type="caution">
    <text evidence="1">The sequence shown here is derived from an EMBL/GenBank/DDBJ whole genome shotgun (WGS) entry which is preliminary data.</text>
</comment>
<dbReference type="Proteomes" id="UP000231019">
    <property type="component" value="Unassembled WGS sequence"/>
</dbReference>
<protein>
    <submittedName>
        <fullName evidence="1">Uncharacterized protein</fullName>
    </submittedName>
</protein>
<proteinExistence type="predicted"/>
<sequence length="235" mass="26571">MRKELLGAFFAGSLTFCGGLPAQAEPFASESEVPTIQSFASAENVSEASSQALNTWQQKLDIQPWAVELGAYFPLKDSKIPALPFVRLEYQFSKMLMPFADLNQDPASFSQSVFVDGSTLSIEQKYYYPYSSWEYLFNSEQQGFASLGYRFSLDFIRFWQFYFTGYLGVGSIVGRENSNISPISPHSFWNWNIGVGYGVFWHPNIGFGERFGVRFGIFVETLRLGGLEITSRLSF</sequence>
<name>A0A2M7G880_9BACT</name>
<gene>
    <name evidence="1" type="ORF">COW36_05845</name>
</gene>
<dbReference type="AlphaFoldDB" id="A0A2M7G880"/>
<accession>A0A2M7G880</accession>
<evidence type="ECO:0000313" key="2">
    <source>
        <dbReference type="Proteomes" id="UP000231019"/>
    </source>
</evidence>
<dbReference type="EMBL" id="PFFQ01000013">
    <property type="protein sequence ID" value="PIW18289.1"/>
    <property type="molecule type" value="Genomic_DNA"/>
</dbReference>
<organism evidence="1 2">
    <name type="scientific">bacterium (Candidatus Blackallbacteria) CG17_big_fil_post_rev_8_21_14_2_50_48_46</name>
    <dbReference type="NCBI Taxonomy" id="2014261"/>
    <lineage>
        <taxon>Bacteria</taxon>
        <taxon>Candidatus Blackallbacteria</taxon>
    </lineage>
</organism>
<reference evidence="1 2" key="1">
    <citation type="submission" date="2017-09" db="EMBL/GenBank/DDBJ databases">
        <title>Depth-based differentiation of microbial function through sediment-hosted aquifers and enrichment of novel symbionts in the deep terrestrial subsurface.</title>
        <authorList>
            <person name="Probst A.J."/>
            <person name="Ladd B."/>
            <person name="Jarett J.K."/>
            <person name="Geller-Mcgrath D.E."/>
            <person name="Sieber C.M."/>
            <person name="Emerson J.B."/>
            <person name="Anantharaman K."/>
            <person name="Thomas B.C."/>
            <person name="Malmstrom R."/>
            <person name="Stieglmeier M."/>
            <person name="Klingl A."/>
            <person name="Woyke T."/>
            <person name="Ryan C.M."/>
            <person name="Banfield J.F."/>
        </authorList>
    </citation>
    <scope>NUCLEOTIDE SEQUENCE [LARGE SCALE GENOMIC DNA]</scope>
    <source>
        <strain evidence="1">CG17_big_fil_post_rev_8_21_14_2_50_48_46</strain>
    </source>
</reference>